<dbReference type="InterPro" id="IPR039900">
    <property type="entry name" value="Pat1-like"/>
</dbReference>
<accession>A0AA35YS46</accession>
<keyword evidence="3" id="KW-1185">Reference proteome</keyword>
<reference evidence="2" key="1">
    <citation type="submission" date="2023-04" db="EMBL/GenBank/DDBJ databases">
        <authorList>
            <person name="Vijverberg K."/>
            <person name="Xiong W."/>
            <person name="Schranz E."/>
        </authorList>
    </citation>
    <scope>NUCLEOTIDE SEQUENCE</scope>
</reference>
<dbReference type="EMBL" id="OX465080">
    <property type="protein sequence ID" value="CAI9279233.1"/>
    <property type="molecule type" value="Genomic_DNA"/>
</dbReference>
<organism evidence="2 3">
    <name type="scientific">Lactuca saligna</name>
    <name type="common">Willowleaf lettuce</name>
    <dbReference type="NCBI Taxonomy" id="75948"/>
    <lineage>
        <taxon>Eukaryota</taxon>
        <taxon>Viridiplantae</taxon>
        <taxon>Streptophyta</taxon>
        <taxon>Embryophyta</taxon>
        <taxon>Tracheophyta</taxon>
        <taxon>Spermatophyta</taxon>
        <taxon>Magnoliopsida</taxon>
        <taxon>eudicotyledons</taxon>
        <taxon>Gunneridae</taxon>
        <taxon>Pentapetalae</taxon>
        <taxon>asterids</taxon>
        <taxon>campanulids</taxon>
        <taxon>Asterales</taxon>
        <taxon>Asteraceae</taxon>
        <taxon>Cichorioideae</taxon>
        <taxon>Cichorieae</taxon>
        <taxon>Lactucinae</taxon>
        <taxon>Lactuca</taxon>
    </lineage>
</organism>
<dbReference type="PANTHER" id="PTHR21551">
    <property type="entry name" value="TOPOISOMERASE II-ASSOCIATED PROTEIN PAT1"/>
    <property type="match status" value="1"/>
</dbReference>
<evidence type="ECO:0000313" key="3">
    <source>
        <dbReference type="Proteomes" id="UP001177003"/>
    </source>
</evidence>
<evidence type="ECO:0000313" key="2">
    <source>
        <dbReference type="EMBL" id="CAI9279233.1"/>
    </source>
</evidence>
<evidence type="ECO:0000256" key="1">
    <source>
        <dbReference type="SAM" id="MobiDB-lite"/>
    </source>
</evidence>
<feature type="region of interest" description="Disordered" evidence="1">
    <location>
        <begin position="160"/>
        <end position="184"/>
    </location>
</feature>
<dbReference type="GO" id="GO:0003723">
    <property type="term" value="F:RNA binding"/>
    <property type="evidence" value="ECO:0007669"/>
    <property type="project" value="TreeGrafter"/>
</dbReference>
<dbReference type="Proteomes" id="UP001177003">
    <property type="component" value="Chromosome 4"/>
</dbReference>
<protein>
    <submittedName>
        <fullName evidence="2">Uncharacterized protein</fullName>
    </submittedName>
</protein>
<proteinExistence type="predicted"/>
<sequence>MLMCGDTNKKRSVAPLPFNFICRLLQIGYCFLSHRGFFVRSLYLRYKGISVGYKRRSREREDIDQGSLTSTHWNHYISHSMLKAMSTSSIMSKIRSRCLEEDEDNPSIGVPDDECHLFDREETSKVVTIVSVNFMQIQIPKPAVIKYLIFLNLTSSFSTGARSVSGPRHRGVIGDRGSGSISRESSSASVDLLEWLDQHISDTESSHESRRWSSQSHLPSDPKPLYRASSYPIEKH</sequence>
<gene>
    <name evidence="2" type="ORF">LSALG_LOCUS19044</name>
</gene>
<dbReference type="GO" id="GO:0000932">
    <property type="term" value="C:P-body"/>
    <property type="evidence" value="ECO:0007669"/>
    <property type="project" value="TreeGrafter"/>
</dbReference>
<feature type="region of interest" description="Disordered" evidence="1">
    <location>
        <begin position="203"/>
        <end position="236"/>
    </location>
</feature>
<name>A0AA35YS46_LACSI</name>
<dbReference type="AlphaFoldDB" id="A0AA35YS46"/>
<dbReference type="GO" id="GO:0000290">
    <property type="term" value="P:deadenylation-dependent decapping of nuclear-transcribed mRNA"/>
    <property type="evidence" value="ECO:0007669"/>
    <property type="project" value="InterPro"/>
</dbReference>
<dbReference type="PANTHER" id="PTHR21551:SF30">
    <property type="entry name" value="TOPOISOMERASE II-ASSOCIATED PROTEIN PAT1-RELATED"/>
    <property type="match status" value="1"/>
</dbReference>
<dbReference type="GO" id="GO:0033962">
    <property type="term" value="P:P-body assembly"/>
    <property type="evidence" value="ECO:0007669"/>
    <property type="project" value="TreeGrafter"/>
</dbReference>